<dbReference type="Pfam" id="PF14559">
    <property type="entry name" value="TPR_19"/>
    <property type="match status" value="1"/>
</dbReference>
<organism evidence="1">
    <name type="scientific">hydrothermal vent metagenome</name>
    <dbReference type="NCBI Taxonomy" id="652676"/>
    <lineage>
        <taxon>unclassified sequences</taxon>
        <taxon>metagenomes</taxon>
        <taxon>ecological metagenomes</taxon>
    </lineage>
</organism>
<dbReference type="PROSITE" id="PS51257">
    <property type="entry name" value="PROKAR_LIPOPROTEIN"/>
    <property type="match status" value="1"/>
</dbReference>
<dbReference type="InterPro" id="IPR011990">
    <property type="entry name" value="TPR-like_helical_dom_sf"/>
</dbReference>
<dbReference type="SUPFAM" id="SSF48452">
    <property type="entry name" value="TPR-like"/>
    <property type="match status" value="1"/>
</dbReference>
<accession>A0A3B1A3T8</accession>
<dbReference type="Gene3D" id="1.25.40.10">
    <property type="entry name" value="Tetratricopeptide repeat domain"/>
    <property type="match status" value="1"/>
</dbReference>
<dbReference type="InterPro" id="IPR019734">
    <property type="entry name" value="TPR_rpt"/>
</dbReference>
<sequence length="150" mass="16677">MKNLLYILSIFLLGSCTTIQQAGVELPGEDPEQTVLPDENTSSAVISLIEKARAATQQGDYQRAEVLLERTVHIEPKNASLWHYLAKLRLHQSRYQDAVGLAQKSSYLAGSNNKLKADNWRIIAHSRQQMGDQAGAVQAQDNARRLVGKH</sequence>
<dbReference type="EMBL" id="UOFR01000063">
    <property type="protein sequence ID" value="VAW98731.1"/>
    <property type="molecule type" value="Genomic_DNA"/>
</dbReference>
<dbReference type="AlphaFoldDB" id="A0A3B1A3T8"/>
<name>A0A3B1A3T8_9ZZZZ</name>
<proteinExistence type="predicted"/>
<reference evidence="1" key="1">
    <citation type="submission" date="2018-06" db="EMBL/GenBank/DDBJ databases">
        <authorList>
            <person name="Zhirakovskaya E."/>
        </authorList>
    </citation>
    <scope>NUCLEOTIDE SEQUENCE</scope>
</reference>
<evidence type="ECO:0000313" key="1">
    <source>
        <dbReference type="EMBL" id="VAW98731.1"/>
    </source>
</evidence>
<protein>
    <submittedName>
        <fullName evidence="1">Uncharacterized protein</fullName>
    </submittedName>
</protein>
<dbReference type="SMART" id="SM00028">
    <property type="entry name" value="TPR"/>
    <property type="match status" value="2"/>
</dbReference>
<gene>
    <name evidence="1" type="ORF">MNBD_GAMMA21-397</name>
</gene>